<accession>A0A1B7LJH5</accession>
<dbReference type="AlphaFoldDB" id="A0A1B7LJH5"/>
<gene>
    <name evidence="1" type="ORF">A6M21_02570</name>
</gene>
<keyword evidence="2" id="KW-1185">Reference proteome</keyword>
<reference evidence="1 2" key="1">
    <citation type="submission" date="2016-04" db="EMBL/GenBank/DDBJ databases">
        <authorList>
            <person name="Evans L.H."/>
            <person name="Alamgir A."/>
            <person name="Owens N."/>
            <person name="Weber N.D."/>
            <person name="Virtaneva K."/>
            <person name="Barbian K."/>
            <person name="Babar A."/>
            <person name="Rosenke K."/>
        </authorList>
    </citation>
    <scope>NUCLEOTIDE SEQUENCE [LARGE SCALE GENOMIC DNA]</scope>
    <source>
        <strain evidence="1 2">LMa1</strain>
    </source>
</reference>
<proteinExistence type="predicted"/>
<sequence length="77" mass="8839">MSELEQVGAKLSQALVIIREAVDLSLQIMSQGPSKAKEVTALWENFLREFLSYIKQKSRETGRNLFSAISFPRIWPR</sequence>
<evidence type="ECO:0008006" key="3">
    <source>
        <dbReference type="Google" id="ProtNLM"/>
    </source>
</evidence>
<dbReference type="RefSeq" id="WP_066666035.1">
    <property type="nucleotide sequence ID" value="NZ_LYVF01000009.1"/>
</dbReference>
<evidence type="ECO:0000313" key="2">
    <source>
        <dbReference type="Proteomes" id="UP000078532"/>
    </source>
</evidence>
<organism evidence="1 2">
    <name type="scientific">Desulfotomaculum copahuensis</name>
    <dbReference type="NCBI Taxonomy" id="1838280"/>
    <lineage>
        <taxon>Bacteria</taxon>
        <taxon>Bacillati</taxon>
        <taxon>Bacillota</taxon>
        <taxon>Clostridia</taxon>
        <taxon>Eubacteriales</taxon>
        <taxon>Desulfotomaculaceae</taxon>
        <taxon>Desulfotomaculum</taxon>
    </lineage>
</organism>
<name>A0A1B7LJH5_9FIRM</name>
<dbReference type="Proteomes" id="UP000078532">
    <property type="component" value="Unassembled WGS sequence"/>
</dbReference>
<dbReference type="EMBL" id="LYVF01000009">
    <property type="protein sequence ID" value="OAT86719.1"/>
    <property type="molecule type" value="Genomic_DNA"/>
</dbReference>
<evidence type="ECO:0000313" key="1">
    <source>
        <dbReference type="EMBL" id="OAT86719.1"/>
    </source>
</evidence>
<dbReference type="OrthoDB" id="2905737at2"/>
<protein>
    <recommendedName>
        <fullName evidence="3">LXG domain-containing protein</fullName>
    </recommendedName>
</protein>
<comment type="caution">
    <text evidence="1">The sequence shown here is derived from an EMBL/GenBank/DDBJ whole genome shotgun (WGS) entry which is preliminary data.</text>
</comment>